<dbReference type="PROSITE" id="PS51918">
    <property type="entry name" value="RADICAL_SAM"/>
    <property type="match status" value="1"/>
</dbReference>
<keyword evidence="2" id="KW-0949">S-adenosyl-L-methionine</keyword>
<protein>
    <submittedName>
        <fullName evidence="7">Methyltransferase domain-containing protein</fullName>
    </submittedName>
</protein>
<name>A0A7C9IV50_9BACT</name>
<accession>A0A7C9IV50</accession>
<evidence type="ECO:0000313" key="7">
    <source>
        <dbReference type="EMBL" id="MYL83423.1"/>
    </source>
</evidence>
<keyword evidence="5" id="KW-0411">Iron-sulfur</keyword>
<dbReference type="InterPro" id="IPR058240">
    <property type="entry name" value="rSAM_sf"/>
</dbReference>
<dbReference type="OrthoDB" id="9765084at2"/>
<evidence type="ECO:0000256" key="4">
    <source>
        <dbReference type="ARBA" id="ARBA00023004"/>
    </source>
</evidence>
<dbReference type="InterPro" id="IPR025714">
    <property type="entry name" value="Methyltranfer_dom"/>
</dbReference>
<dbReference type="GO" id="GO:0046872">
    <property type="term" value="F:metal ion binding"/>
    <property type="evidence" value="ECO:0007669"/>
    <property type="project" value="UniProtKB-KW"/>
</dbReference>
<comment type="cofactor">
    <cofactor evidence="1">
        <name>[4Fe-4S] cluster</name>
        <dbReference type="ChEBI" id="CHEBI:49883"/>
    </cofactor>
</comment>
<keyword evidence="8" id="KW-1185">Reference proteome</keyword>
<comment type="caution">
    <text evidence="7">The sequence shown here is derived from an EMBL/GenBank/DDBJ whole genome shotgun (WGS) entry which is preliminary data.</text>
</comment>
<dbReference type="PANTHER" id="PTHR11228:SF7">
    <property type="entry name" value="PQQA PEPTIDE CYCLASE"/>
    <property type="match status" value="1"/>
</dbReference>
<keyword evidence="4" id="KW-0408">Iron</keyword>
<dbReference type="InterPro" id="IPR050377">
    <property type="entry name" value="Radical_SAM_PqqE_MftC-like"/>
</dbReference>
<dbReference type="GO" id="GO:0032259">
    <property type="term" value="P:methylation"/>
    <property type="evidence" value="ECO:0007669"/>
    <property type="project" value="UniProtKB-KW"/>
</dbReference>
<dbReference type="PANTHER" id="PTHR11228">
    <property type="entry name" value="RADICAL SAM DOMAIN PROTEIN"/>
    <property type="match status" value="1"/>
</dbReference>
<dbReference type="GO" id="GO:0051536">
    <property type="term" value="F:iron-sulfur cluster binding"/>
    <property type="evidence" value="ECO:0007669"/>
    <property type="project" value="UniProtKB-KW"/>
</dbReference>
<dbReference type="AlphaFoldDB" id="A0A7C9IV50"/>
<dbReference type="RefSeq" id="WP_160960675.1">
    <property type="nucleotide sequence ID" value="NZ_WVUD01000014.1"/>
</dbReference>
<organism evidence="7 8">
    <name type="scientific">Solidesulfovibrio aerotolerans</name>
    <dbReference type="NCBI Taxonomy" id="295255"/>
    <lineage>
        <taxon>Bacteria</taxon>
        <taxon>Pseudomonadati</taxon>
        <taxon>Thermodesulfobacteriota</taxon>
        <taxon>Desulfovibrionia</taxon>
        <taxon>Desulfovibrionales</taxon>
        <taxon>Desulfovibrionaceae</taxon>
        <taxon>Solidesulfovibrio</taxon>
    </lineage>
</organism>
<dbReference type="Pfam" id="PF13847">
    <property type="entry name" value="Methyltransf_31"/>
    <property type="match status" value="1"/>
</dbReference>
<dbReference type="SUPFAM" id="SSF53335">
    <property type="entry name" value="S-adenosyl-L-methionine-dependent methyltransferases"/>
    <property type="match status" value="1"/>
</dbReference>
<keyword evidence="7" id="KW-0808">Transferase</keyword>
<dbReference type="GO" id="GO:0008168">
    <property type="term" value="F:methyltransferase activity"/>
    <property type="evidence" value="ECO:0007669"/>
    <property type="project" value="UniProtKB-KW"/>
</dbReference>
<evidence type="ECO:0000256" key="2">
    <source>
        <dbReference type="ARBA" id="ARBA00022691"/>
    </source>
</evidence>
<evidence type="ECO:0000256" key="1">
    <source>
        <dbReference type="ARBA" id="ARBA00001966"/>
    </source>
</evidence>
<dbReference type="SFLD" id="SFLDS00029">
    <property type="entry name" value="Radical_SAM"/>
    <property type="match status" value="1"/>
</dbReference>
<dbReference type="CDD" id="cd01335">
    <property type="entry name" value="Radical_SAM"/>
    <property type="match status" value="1"/>
</dbReference>
<dbReference type="SUPFAM" id="SSF102114">
    <property type="entry name" value="Radical SAM enzymes"/>
    <property type="match status" value="1"/>
</dbReference>
<evidence type="ECO:0000256" key="5">
    <source>
        <dbReference type="ARBA" id="ARBA00023014"/>
    </source>
</evidence>
<dbReference type="InterPro" id="IPR029063">
    <property type="entry name" value="SAM-dependent_MTases_sf"/>
</dbReference>
<dbReference type="Gene3D" id="3.40.50.150">
    <property type="entry name" value="Vaccinia Virus protein VP39"/>
    <property type="match status" value="1"/>
</dbReference>
<dbReference type="Pfam" id="PF04055">
    <property type="entry name" value="Radical_SAM"/>
    <property type="match status" value="1"/>
</dbReference>
<keyword evidence="7" id="KW-0489">Methyltransferase</keyword>
<evidence type="ECO:0000313" key="8">
    <source>
        <dbReference type="Proteomes" id="UP000482487"/>
    </source>
</evidence>
<sequence>MPFDPARWTRLAVGDAALYIHPEGPDWFVPNAPGDAVLAEALAGRPISCEAALFLGRLPEAAPAPYAGRHAALALTGLRELWLHVTNRCNLACRHCLFCSGPAVALELPTETAIARIAQAAALGCRVFAFTGGEPFCHPGFGAMVAAALDVGGSHVVILTNGTGFSEAAATIGRWPRDRVHFQVSCDGLAPRHDHMRGPGAFARLIEDLAAARRLGFGLTLSFCPTTDNLADLPAMVALAASVGAAGLHCMWHFAAGRGRDDARPDTDALFAAMVETATLAEAAGVACDNLAALASQVFSPAGTRHDGVTAGWESVAIGPDDRLYPSPALIGEAAVATHLAEPGGLEAAWRNSPVLDGLRRLTVAGTTSPWRYILGGPDPDHAFRHDGRFDGEDPYLPLRQRLAAWSILREAEAVPEGRPERPGLRLKMGETHESCHAHGEVALAHTNCLLSLADNASLGHIKDFYTEAAVVEKGDIVNPVRYPLDMVAHIPPYYRVRGYGCGSPIADAGLAPGETAVDLGCGAGVECLIAAKQVGPTGRAIGIDMLPAMLSRAVAAAAATAAGLGYANAVFFQGYLEALPLADATADCITSNCVLNLSTRKRRLYAEIFRILKPGGRIVFSDVATETPATAAICNDPTLRGECISGTLTQRDLFAILEESGFVALRLIRRFPYRVVGGHDFYSVTVEARKPQLAPPRRKVLYRGPFRAVVTASGEVVRAGEVREIALHEDDPAGAMLLLLDERGQIANPDFDAGGAACCCGPNPELARLLDKQSSRDDLQPLGLAPPANAALR</sequence>
<dbReference type="Gene3D" id="3.20.20.70">
    <property type="entry name" value="Aldolase class I"/>
    <property type="match status" value="1"/>
</dbReference>
<dbReference type="SFLD" id="SFLDG01067">
    <property type="entry name" value="SPASM/twitch_domain_containing"/>
    <property type="match status" value="1"/>
</dbReference>
<feature type="domain" description="Radical SAM core" evidence="6">
    <location>
        <begin position="75"/>
        <end position="287"/>
    </location>
</feature>
<dbReference type="InterPro" id="IPR013785">
    <property type="entry name" value="Aldolase_TIM"/>
</dbReference>
<dbReference type="Proteomes" id="UP000482487">
    <property type="component" value="Unassembled WGS sequence"/>
</dbReference>
<dbReference type="InterPro" id="IPR007197">
    <property type="entry name" value="rSAM"/>
</dbReference>
<dbReference type="CDD" id="cd02440">
    <property type="entry name" value="AdoMet_MTases"/>
    <property type="match status" value="1"/>
</dbReference>
<evidence type="ECO:0000259" key="6">
    <source>
        <dbReference type="PROSITE" id="PS51918"/>
    </source>
</evidence>
<dbReference type="EMBL" id="WVUD01000014">
    <property type="protein sequence ID" value="MYL83423.1"/>
    <property type="molecule type" value="Genomic_DNA"/>
</dbReference>
<gene>
    <name evidence="7" type="ORF">GTA51_09825</name>
</gene>
<keyword evidence="3" id="KW-0479">Metal-binding</keyword>
<proteinExistence type="predicted"/>
<evidence type="ECO:0000256" key="3">
    <source>
        <dbReference type="ARBA" id="ARBA00022723"/>
    </source>
</evidence>
<reference evidence="7 8" key="1">
    <citation type="submission" date="2020-01" db="EMBL/GenBank/DDBJ databases">
        <title>Genome sequence of Desulfovibrio aerotolerans DSM 16695(T).</title>
        <authorList>
            <person name="Karnachuk O."/>
            <person name="Avakyan M."/>
            <person name="Mardanov A."/>
            <person name="Kadnikov V."/>
            <person name="Ravin N."/>
        </authorList>
    </citation>
    <scope>NUCLEOTIDE SEQUENCE [LARGE SCALE GENOMIC DNA]</scope>
    <source>
        <strain evidence="7 8">DSM 16695</strain>
    </source>
</reference>